<dbReference type="KEGG" id="vg:77924838"/>
<dbReference type="Pfam" id="PF21722">
    <property type="entry name" value="Gly_rich_2"/>
    <property type="match status" value="1"/>
</dbReference>
<dbReference type="GeneID" id="77924838"/>
<sequence length="877" mass="89834">MSINNFFGEYQSQTTRQLAQISSSKYPDTNKDFEANVRRLNAFVDYIAQYLGTMQKGIDQANADVIKRIRDMAADLVVLLGGGELLYGIDLGDLQYFLPALGALFGFDKDTPFPINLFEAAQRFLLGYVVPLDAFGYAVVDIINGWAVALGLNEEFVAALNEVMEELIMLGSSFGEVFDNLWDLFDIIGINTDGLGPFADLWHVITQLLGSFGLEQLGQLTDPIFEAVAPWVKELAELLELVNSIVKAFSGGLTDVQGILNFAQMFTPFIDFMSTAFDPGPAWAEIILQVINPSGLVEAVASGIGGIIDLIGIGQITDFVLNLLPNPNFLDLNAISEGGGIWTVVKDIIHGTGGSATAACNGTLRELLSDPPTKVRPSETLEVTSWLRWTGVTATPGLPAFALGLNVYDANNVIIDQPNLQTITNPPAASSNAGHNNFIKLSGSYEVPANASYSRQRFTITEYALTGVTWWGDASLGKSQLLDVDWIAGLGAILGDLADGITGALSALADKLDIDEWDDWLVGQWQGLLNGIKGGPGGAIADLINRLTHIDSSGKFDASQLFNMAGFPTLDPSKVSGLPDLANNVVSGFKGIFDAWFGSSSGTGSPAEVAQTIEAIKDAVISGYTVTTFTSSQTNWARPSNITEMIAVVVGGGQNGQNGINNDGTVVRPGGLHGSYLAQNLDVTTLPAAFDIAVGTAGQKSYVRVANGSHTGAVVVESPAHGSAGGIATAFGLSQTNSAPGNGGAGGMAYNSTEGEAHSNTPGATGGSSGLAAGGSGGSAAPGGSNAGANGGNGGAGGTVSAGALTKCGGGGGGGGGGARSFAFTGGTGGSGGPGGYPGGGGGSGGNATNVLGGTAGSAGAGAAGVVWLFYRQRRIA</sequence>
<keyword evidence="2" id="KW-0812">Transmembrane</keyword>
<organism evidence="4 5">
    <name type="scientific">Mycobacterium phage Onyinye</name>
    <dbReference type="NCBI Taxonomy" id="2686235"/>
    <lineage>
        <taxon>Viruses</taxon>
        <taxon>Duplodnaviria</taxon>
        <taxon>Heunggongvirae</taxon>
        <taxon>Uroviricota</taxon>
        <taxon>Caudoviricetes</taxon>
        <taxon>Onyinyevirus</taxon>
        <taxon>Onyinyevirus onyinye</taxon>
    </lineage>
</organism>
<evidence type="ECO:0000256" key="1">
    <source>
        <dbReference type="SAM" id="MobiDB-lite"/>
    </source>
</evidence>
<keyword evidence="2" id="KW-0472">Membrane</keyword>
<dbReference type="Gene3D" id="2.60.120.260">
    <property type="entry name" value="Galactose-binding domain-like"/>
    <property type="match status" value="1"/>
</dbReference>
<evidence type="ECO:0000259" key="3">
    <source>
        <dbReference type="Pfam" id="PF21722"/>
    </source>
</evidence>
<feature type="compositionally biased region" description="Gly residues" evidence="1">
    <location>
        <begin position="764"/>
        <end position="782"/>
    </location>
</feature>
<name>A0A6B9L6V6_9CAUD</name>
<feature type="compositionally biased region" description="Polar residues" evidence="1">
    <location>
        <begin position="750"/>
        <end position="762"/>
    </location>
</feature>
<evidence type="ECO:0000256" key="2">
    <source>
        <dbReference type="SAM" id="Phobius"/>
    </source>
</evidence>
<dbReference type="EMBL" id="MN813687">
    <property type="protein sequence ID" value="QHB37447.1"/>
    <property type="molecule type" value="Genomic_DNA"/>
</dbReference>
<feature type="transmembrane region" description="Helical" evidence="2">
    <location>
        <begin position="851"/>
        <end position="871"/>
    </location>
</feature>
<reference evidence="4 5" key="1">
    <citation type="submission" date="2019-12" db="EMBL/GenBank/DDBJ databases">
        <authorList>
            <person name="Ayuk M.A."/>
            <person name="Robinson C.J."/>
            <person name="Anderson W.A."/>
            <person name="Ullah H."/>
            <person name="Gugssa A."/>
            <person name="Somiranjan G."/>
            <person name="Allen A."/>
            <person name="Lourds M.F."/>
            <person name="Quagraine B.K."/>
            <person name="Smith M."/>
            <person name="Moore M."/>
            <person name="Oliver J."/>
            <person name="Irabor E."/>
            <person name="Roy S.D."/>
            <person name="Bassey G."/>
            <person name="Louis B.N."/>
            <person name="Adu D."/>
            <person name="Akhimien C.E."/>
            <person name="Annor K."/>
            <person name="Archibald A."/>
            <person name="Ashagre K.C."/>
            <person name="Baity M.R."/>
            <person name="Barnes K.J."/>
            <person name="Barrios L.E."/>
            <person name="Black A.C."/>
            <person name="Bowen'Kauth M.S."/>
            <person name="Bowman K.N."/>
            <person name="Breaux D.L."/>
            <person name="Brooks J.A."/>
            <person name="Bwayili H.A."/>
            <person name="Caine T."/>
            <person name="Williams A.Y."/>
            <person name="Norris L.J."/>
            <person name="Nwozo E.O."/>
            <person name="Prosper P.L."/>
            <person name="Rankin N.A."/>
            <person name="Richardson K.M."/>
            <person name="Robinson D.M."/>
            <person name="Salters D.J."/>
            <person name="Savage M.A."/>
            <person name="Solomon S.M."/>
            <person name="Williams L.R."/>
            <person name="Curtis N."/>
            <person name="Garlena R.A."/>
            <person name="Russell D.A."/>
            <person name="Pope W.H."/>
            <person name="Jacobs-Sera D."/>
            <person name="Hatfull G.F."/>
        </authorList>
    </citation>
    <scope>NUCLEOTIDE SEQUENCE [LARGE SCALE GENOMIC DNA]</scope>
</reference>
<protein>
    <submittedName>
        <fullName evidence="4">Minor tail protein</fullName>
    </submittedName>
</protein>
<keyword evidence="2" id="KW-1133">Transmembrane helix</keyword>
<evidence type="ECO:0000313" key="5">
    <source>
        <dbReference type="Proteomes" id="UP000463915"/>
    </source>
</evidence>
<feature type="region of interest" description="Disordered" evidence="1">
    <location>
        <begin position="744"/>
        <end position="782"/>
    </location>
</feature>
<gene>
    <name evidence="4" type="primary">41</name>
    <name evidence="4" type="ORF">SEA_ONYINYE_41</name>
</gene>
<dbReference type="Proteomes" id="UP000463915">
    <property type="component" value="Segment"/>
</dbReference>
<feature type="domain" description="Glycine-rich" evidence="3">
    <location>
        <begin position="631"/>
        <end position="871"/>
    </location>
</feature>
<proteinExistence type="predicted"/>
<keyword evidence="5" id="KW-1185">Reference proteome</keyword>
<accession>A0A6B9L6V6</accession>
<evidence type="ECO:0000313" key="4">
    <source>
        <dbReference type="EMBL" id="QHB37447.1"/>
    </source>
</evidence>
<dbReference type="RefSeq" id="YP_010649290.1">
    <property type="nucleotide sequence ID" value="NC_070765.1"/>
</dbReference>
<dbReference type="InterPro" id="IPR049304">
    <property type="entry name" value="Gly_rich_dom"/>
</dbReference>